<comment type="caution">
    <text evidence="5">The sequence shown here is derived from an EMBL/GenBank/DDBJ whole genome shotgun (WGS) entry which is preliminary data.</text>
</comment>
<evidence type="ECO:0000256" key="3">
    <source>
        <dbReference type="SAM" id="MobiDB-lite"/>
    </source>
</evidence>
<feature type="domain" description="Thioredoxin-like fold" evidence="4">
    <location>
        <begin position="72"/>
        <end position="209"/>
    </location>
</feature>
<organism evidence="5 6">
    <name type="scientific">Halobacterium bonnevillei</name>
    <dbReference type="NCBI Taxonomy" id="2692200"/>
    <lineage>
        <taxon>Archaea</taxon>
        <taxon>Methanobacteriati</taxon>
        <taxon>Methanobacteriota</taxon>
        <taxon>Stenosarchaea group</taxon>
        <taxon>Halobacteria</taxon>
        <taxon>Halobacteriales</taxon>
        <taxon>Halobacteriaceae</taxon>
        <taxon>Halobacterium</taxon>
    </lineage>
</organism>
<reference evidence="5 6" key="1">
    <citation type="submission" date="2019-12" db="EMBL/GenBank/DDBJ databases">
        <title>Isolation and characterization of three novel carbon monoxide-oxidizing members of Halobacteria from salione crusts and soils.</title>
        <authorList>
            <person name="Myers M.R."/>
            <person name="King G.M."/>
        </authorList>
    </citation>
    <scope>NUCLEOTIDE SEQUENCE [LARGE SCALE GENOMIC DNA]</scope>
    <source>
        <strain evidence="5 6">PCN9</strain>
    </source>
</reference>
<dbReference type="OrthoDB" id="15256at2157"/>
<name>A0A6B0SPT1_9EURY</name>
<dbReference type="SUPFAM" id="SSF52833">
    <property type="entry name" value="Thioredoxin-like"/>
    <property type="match status" value="1"/>
</dbReference>
<keyword evidence="6" id="KW-1185">Reference proteome</keyword>
<dbReference type="InterPro" id="IPR036249">
    <property type="entry name" value="Thioredoxin-like_sf"/>
</dbReference>
<dbReference type="InterPro" id="IPR012336">
    <property type="entry name" value="Thioredoxin-like_fold"/>
</dbReference>
<accession>A0A6B0SPT1</accession>
<dbReference type="PROSITE" id="PS51257">
    <property type="entry name" value="PROKAR_LIPOPROTEIN"/>
    <property type="match status" value="1"/>
</dbReference>
<evidence type="ECO:0000313" key="6">
    <source>
        <dbReference type="Proteomes" id="UP000471521"/>
    </source>
</evidence>
<proteinExistence type="inferred from homology"/>
<dbReference type="Gene3D" id="3.40.30.10">
    <property type="entry name" value="Glutaredoxin"/>
    <property type="match status" value="1"/>
</dbReference>
<feature type="region of interest" description="Disordered" evidence="3">
    <location>
        <begin position="29"/>
        <end position="52"/>
    </location>
</feature>
<comment type="similarity">
    <text evidence="1">Belongs to the glutaredoxin family.</text>
</comment>
<sequence length="234" mass="24659">MRRRDVLRGAGLGSLAGLAGCTGLSVVTGGGDETTGDEDASSGGDSSDTALRDHPAGAAIADQPRNGDLDGHVIVVFEDPSCPTCKSFEEETVPKIRSNLVDTGAAALVVRGYPVVYPWGEPATQALEATYDRDEDAFWALFDHYFDEQSTFDSDNVLERTEQFLDSETSVDGAAVREDVGNDAYADAVQTDLDAGQNAGATATPTVFLFRDGDYLTEASGNVSYDLIATALGE</sequence>
<evidence type="ECO:0000256" key="1">
    <source>
        <dbReference type="ARBA" id="ARBA00007787"/>
    </source>
</evidence>
<dbReference type="EMBL" id="WUUU01000292">
    <property type="protein sequence ID" value="MXR22466.1"/>
    <property type="molecule type" value="Genomic_DNA"/>
</dbReference>
<dbReference type="RefSeq" id="WP_159527786.1">
    <property type="nucleotide sequence ID" value="NZ_WUUU01000292.1"/>
</dbReference>
<dbReference type="AlphaFoldDB" id="A0A6B0SPT1"/>
<keyword evidence="2" id="KW-0249">Electron transport</keyword>
<evidence type="ECO:0000313" key="5">
    <source>
        <dbReference type="EMBL" id="MXR22466.1"/>
    </source>
</evidence>
<dbReference type="Proteomes" id="UP000471521">
    <property type="component" value="Unassembled WGS sequence"/>
</dbReference>
<gene>
    <name evidence="5" type="ORF">GRX66_18460</name>
</gene>
<keyword evidence="2" id="KW-0813">Transport</keyword>
<dbReference type="Pfam" id="PF13462">
    <property type="entry name" value="Thioredoxin_4"/>
    <property type="match status" value="1"/>
</dbReference>
<evidence type="ECO:0000256" key="2">
    <source>
        <dbReference type="ARBA" id="ARBA00022982"/>
    </source>
</evidence>
<evidence type="ECO:0000259" key="4">
    <source>
        <dbReference type="Pfam" id="PF13462"/>
    </source>
</evidence>
<protein>
    <submittedName>
        <fullName evidence="5">Thioredoxin domain-containing protein</fullName>
    </submittedName>
</protein>